<keyword evidence="1" id="KW-1133">Transmembrane helix</keyword>
<protein>
    <submittedName>
        <fullName evidence="2">Uncharacterized protein</fullName>
    </submittedName>
</protein>
<dbReference type="EMBL" id="GBXM01024967">
    <property type="protein sequence ID" value="JAH83610.1"/>
    <property type="molecule type" value="Transcribed_RNA"/>
</dbReference>
<organism evidence="2">
    <name type="scientific">Anguilla anguilla</name>
    <name type="common">European freshwater eel</name>
    <name type="synonym">Muraena anguilla</name>
    <dbReference type="NCBI Taxonomy" id="7936"/>
    <lineage>
        <taxon>Eukaryota</taxon>
        <taxon>Metazoa</taxon>
        <taxon>Chordata</taxon>
        <taxon>Craniata</taxon>
        <taxon>Vertebrata</taxon>
        <taxon>Euteleostomi</taxon>
        <taxon>Actinopterygii</taxon>
        <taxon>Neopterygii</taxon>
        <taxon>Teleostei</taxon>
        <taxon>Anguilliformes</taxon>
        <taxon>Anguillidae</taxon>
        <taxon>Anguilla</taxon>
    </lineage>
</organism>
<sequence>MTIYLHNNGVTEKKRKKKRKLASNFLKHYQAGLIFFLGPWKNPVTWQFDKCTSAL</sequence>
<reference evidence="2" key="2">
    <citation type="journal article" date="2015" name="Fish Shellfish Immunol.">
        <title>Early steps in the European eel (Anguilla anguilla)-Vibrio vulnificus interaction in the gills: Role of the RtxA13 toxin.</title>
        <authorList>
            <person name="Callol A."/>
            <person name="Pajuelo D."/>
            <person name="Ebbesson L."/>
            <person name="Teles M."/>
            <person name="MacKenzie S."/>
            <person name="Amaro C."/>
        </authorList>
    </citation>
    <scope>NUCLEOTIDE SEQUENCE</scope>
</reference>
<accession>A0A0E9W215</accession>
<evidence type="ECO:0000313" key="2">
    <source>
        <dbReference type="EMBL" id="JAH83610.1"/>
    </source>
</evidence>
<dbReference type="AlphaFoldDB" id="A0A0E9W215"/>
<evidence type="ECO:0000256" key="1">
    <source>
        <dbReference type="SAM" id="Phobius"/>
    </source>
</evidence>
<reference evidence="2" key="1">
    <citation type="submission" date="2014-11" db="EMBL/GenBank/DDBJ databases">
        <authorList>
            <person name="Amaro Gonzalez C."/>
        </authorList>
    </citation>
    <scope>NUCLEOTIDE SEQUENCE</scope>
</reference>
<keyword evidence="1" id="KW-0472">Membrane</keyword>
<feature type="transmembrane region" description="Helical" evidence="1">
    <location>
        <begin position="21"/>
        <end position="40"/>
    </location>
</feature>
<proteinExistence type="predicted"/>
<name>A0A0E9W215_ANGAN</name>
<keyword evidence="1" id="KW-0812">Transmembrane</keyword>